<reference evidence="3" key="1">
    <citation type="journal article" date="2019" name="Curr. Biol.">
        <title>Genome Sequence of Striga asiatica Provides Insight into the Evolution of Plant Parasitism.</title>
        <authorList>
            <person name="Yoshida S."/>
            <person name="Kim S."/>
            <person name="Wafula E.K."/>
            <person name="Tanskanen J."/>
            <person name="Kim Y.M."/>
            <person name="Honaas L."/>
            <person name="Yang Z."/>
            <person name="Spallek T."/>
            <person name="Conn C.E."/>
            <person name="Ichihashi Y."/>
            <person name="Cheong K."/>
            <person name="Cui S."/>
            <person name="Der J.P."/>
            <person name="Gundlach H."/>
            <person name="Jiao Y."/>
            <person name="Hori C."/>
            <person name="Ishida J.K."/>
            <person name="Kasahara H."/>
            <person name="Kiba T."/>
            <person name="Kim M.S."/>
            <person name="Koo N."/>
            <person name="Laohavisit A."/>
            <person name="Lee Y.H."/>
            <person name="Lumba S."/>
            <person name="McCourt P."/>
            <person name="Mortimer J.C."/>
            <person name="Mutuku J.M."/>
            <person name="Nomura T."/>
            <person name="Sasaki-Sekimoto Y."/>
            <person name="Seto Y."/>
            <person name="Wang Y."/>
            <person name="Wakatake T."/>
            <person name="Sakakibara H."/>
            <person name="Demura T."/>
            <person name="Yamaguchi S."/>
            <person name="Yoneyama K."/>
            <person name="Manabe R.I."/>
            <person name="Nelson D.C."/>
            <person name="Schulman A.H."/>
            <person name="Timko M.P."/>
            <person name="dePamphilis C.W."/>
            <person name="Choi D."/>
            <person name="Shirasu K."/>
        </authorList>
    </citation>
    <scope>NUCLEOTIDE SEQUENCE [LARGE SCALE GENOMIC DNA]</scope>
    <source>
        <strain evidence="3">cv. UVA1</strain>
    </source>
</reference>
<dbReference type="AlphaFoldDB" id="A0A5A7PQR9"/>
<feature type="non-terminal residue" evidence="2">
    <location>
        <position position="187"/>
    </location>
</feature>
<feature type="region of interest" description="Disordered" evidence="1">
    <location>
        <begin position="1"/>
        <end position="36"/>
    </location>
</feature>
<dbReference type="Proteomes" id="UP000325081">
    <property type="component" value="Unassembled WGS sequence"/>
</dbReference>
<protein>
    <submittedName>
        <fullName evidence="2">Cyclopropane-fatty-acyl-phospholipid synthase</fullName>
    </submittedName>
</protein>
<evidence type="ECO:0000313" key="3">
    <source>
        <dbReference type="Proteomes" id="UP000325081"/>
    </source>
</evidence>
<proteinExistence type="predicted"/>
<dbReference type="EMBL" id="BKCP01004961">
    <property type="protein sequence ID" value="GER35285.1"/>
    <property type="molecule type" value="Genomic_DNA"/>
</dbReference>
<evidence type="ECO:0000313" key="2">
    <source>
        <dbReference type="EMBL" id="GER35285.1"/>
    </source>
</evidence>
<keyword evidence="3" id="KW-1185">Reference proteome</keyword>
<sequence length="187" mass="21385">VSGEDDLKEALFVQDQQRGGGNENQPTRGGGRLEGTAVEKWRETGDDRCWVLRGSNFKNSRDHGLRYKNVFGAKPTQNASWLWRSWLKVRNGRKTKIWEHLWVPNLSNQKLLSKNSNAPNITWVSELIPEDSISWTEDLPRRCFSNSECGAILQIKTLSNHLQDRAEALGSPLIQFWIVVLLDPVYV</sequence>
<feature type="compositionally biased region" description="Gly residues" evidence="1">
    <location>
        <begin position="18"/>
        <end position="33"/>
    </location>
</feature>
<gene>
    <name evidence="2" type="ORF">STAS_11552</name>
</gene>
<name>A0A5A7PQR9_STRAF</name>
<accession>A0A5A7PQR9</accession>
<evidence type="ECO:0000256" key="1">
    <source>
        <dbReference type="SAM" id="MobiDB-lite"/>
    </source>
</evidence>
<comment type="caution">
    <text evidence="2">The sequence shown here is derived from an EMBL/GenBank/DDBJ whole genome shotgun (WGS) entry which is preliminary data.</text>
</comment>
<organism evidence="2 3">
    <name type="scientific">Striga asiatica</name>
    <name type="common">Asiatic witchweed</name>
    <name type="synonym">Buchnera asiatica</name>
    <dbReference type="NCBI Taxonomy" id="4170"/>
    <lineage>
        <taxon>Eukaryota</taxon>
        <taxon>Viridiplantae</taxon>
        <taxon>Streptophyta</taxon>
        <taxon>Embryophyta</taxon>
        <taxon>Tracheophyta</taxon>
        <taxon>Spermatophyta</taxon>
        <taxon>Magnoliopsida</taxon>
        <taxon>eudicotyledons</taxon>
        <taxon>Gunneridae</taxon>
        <taxon>Pentapetalae</taxon>
        <taxon>asterids</taxon>
        <taxon>lamiids</taxon>
        <taxon>Lamiales</taxon>
        <taxon>Orobanchaceae</taxon>
        <taxon>Buchnereae</taxon>
        <taxon>Striga</taxon>
    </lineage>
</organism>
<feature type="non-terminal residue" evidence="2">
    <location>
        <position position="1"/>
    </location>
</feature>